<dbReference type="GO" id="GO:0005886">
    <property type="term" value="C:plasma membrane"/>
    <property type="evidence" value="ECO:0007669"/>
    <property type="project" value="TreeGrafter"/>
</dbReference>
<name>A0A412FWX2_9FIRM</name>
<dbReference type="PANTHER" id="PTHR30474">
    <property type="entry name" value="CELL CYCLE PROTEIN"/>
    <property type="match status" value="1"/>
</dbReference>
<dbReference type="EMBL" id="QRUP01000014">
    <property type="protein sequence ID" value="RGR72658.1"/>
    <property type="molecule type" value="Genomic_DNA"/>
</dbReference>
<gene>
    <name evidence="7" type="ORF">DWY25_11370</name>
</gene>
<feature type="transmembrane region" description="Helical" evidence="6">
    <location>
        <begin position="367"/>
        <end position="388"/>
    </location>
</feature>
<keyword evidence="5 6" id="KW-0472">Membrane</keyword>
<dbReference type="PROSITE" id="PS00428">
    <property type="entry name" value="FTSW_RODA_SPOVE"/>
    <property type="match status" value="1"/>
</dbReference>
<feature type="transmembrane region" description="Helical" evidence="6">
    <location>
        <begin position="12"/>
        <end position="34"/>
    </location>
</feature>
<feature type="transmembrane region" description="Helical" evidence="6">
    <location>
        <begin position="184"/>
        <end position="201"/>
    </location>
</feature>
<dbReference type="InterPro" id="IPR001182">
    <property type="entry name" value="FtsW/RodA"/>
</dbReference>
<dbReference type="RefSeq" id="WP_117895337.1">
    <property type="nucleotide sequence ID" value="NZ_CABJCV010000014.1"/>
</dbReference>
<feature type="transmembrane region" description="Helical" evidence="6">
    <location>
        <begin position="81"/>
        <end position="100"/>
    </location>
</feature>
<accession>A0A412FWX2</accession>
<dbReference type="GO" id="GO:0032153">
    <property type="term" value="C:cell division site"/>
    <property type="evidence" value="ECO:0007669"/>
    <property type="project" value="TreeGrafter"/>
</dbReference>
<dbReference type="GO" id="GO:0008360">
    <property type="term" value="P:regulation of cell shape"/>
    <property type="evidence" value="ECO:0007669"/>
    <property type="project" value="UniProtKB-KW"/>
</dbReference>
<dbReference type="GeneID" id="83015992"/>
<feature type="transmembrane region" description="Helical" evidence="6">
    <location>
        <begin position="54"/>
        <end position="72"/>
    </location>
</feature>
<dbReference type="PANTHER" id="PTHR30474:SF1">
    <property type="entry name" value="PEPTIDOGLYCAN GLYCOSYLTRANSFERASE MRDB"/>
    <property type="match status" value="1"/>
</dbReference>
<feature type="transmembrane region" description="Helical" evidence="6">
    <location>
        <begin position="334"/>
        <end position="361"/>
    </location>
</feature>
<evidence type="ECO:0000256" key="5">
    <source>
        <dbReference type="ARBA" id="ARBA00023136"/>
    </source>
</evidence>
<evidence type="ECO:0000256" key="3">
    <source>
        <dbReference type="ARBA" id="ARBA00022960"/>
    </source>
</evidence>
<evidence type="ECO:0000256" key="4">
    <source>
        <dbReference type="ARBA" id="ARBA00022989"/>
    </source>
</evidence>
<keyword evidence="8" id="KW-1185">Reference proteome</keyword>
<dbReference type="InterPro" id="IPR018365">
    <property type="entry name" value="Cell_cycle_FtsW-rel_CS"/>
</dbReference>
<comment type="subcellular location">
    <subcellularLocation>
        <location evidence="1">Membrane</location>
        <topology evidence="1">Multi-pass membrane protein</topology>
    </subcellularLocation>
</comment>
<evidence type="ECO:0000256" key="1">
    <source>
        <dbReference type="ARBA" id="ARBA00004141"/>
    </source>
</evidence>
<dbReference type="AlphaFoldDB" id="A0A412FWX2"/>
<keyword evidence="4 6" id="KW-1133">Transmembrane helix</keyword>
<reference evidence="7 8" key="1">
    <citation type="submission" date="2018-08" db="EMBL/GenBank/DDBJ databases">
        <title>A genome reference for cultivated species of the human gut microbiota.</title>
        <authorList>
            <person name="Zou Y."/>
            <person name="Xue W."/>
            <person name="Luo G."/>
        </authorList>
    </citation>
    <scope>NUCLEOTIDE SEQUENCE [LARGE SCALE GENOMIC DNA]</scope>
    <source>
        <strain evidence="7 8">AF24-29</strain>
    </source>
</reference>
<feature type="transmembrane region" description="Helical" evidence="6">
    <location>
        <begin position="292"/>
        <end position="313"/>
    </location>
</feature>
<proteinExistence type="predicted"/>
<sequence length="398" mass="44914">MSQQPERIHKKFHIDQTLMLLLLAMTCVSLLAIYCADPIMATRLQGTHLWLKQGMWYAIGFLMLAFLTRFGSDRLFTGVKIFYWILMVLLAILLVDKYVINLPDRFIRPVNGTTAWYQIPGLGTFQPSEFMKVVLIIMVANIIHEHNLGKTEMSFASDFKLFWKVGKIAVPPLILIFLEPDTGIPLIIIVSILVMLAVSGVRKEWVWLGAACLVIGFGGLIFMFKFYPNLLSSILGGGYKMRRIYGWLETEKYINTWGNQLYTSLLTIGSSGLTGHGFREVLIRFPEPQTDFIFSVIGQNFGFLGTTSVVALLTAFDLKLISIASRHDQPRERYMVAGMIGMLLFQQLVNMGMITGLFPITGITLPFISYGGSSMLSYMIPLAIVFQMSSENKSRLMH</sequence>
<evidence type="ECO:0000313" key="8">
    <source>
        <dbReference type="Proteomes" id="UP000284178"/>
    </source>
</evidence>
<dbReference type="GO" id="GO:0015648">
    <property type="term" value="F:lipid-linked peptidoglycan transporter activity"/>
    <property type="evidence" value="ECO:0007669"/>
    <property type="project" value="TreeGrafter"/>
</dbReference>
<feature type="transmembrane region" description="Helical" evidence="6">
    <location>
        <begin position="206"/>
        <end position="227"/>
    </location>
</feature>
<keyword evidence="2 6" id="KW-0812">Transmembrane</keyword>
<comment type="caution">
    <text evidence="7">The sequence shown here is derived from an EMBL/GenBank/DDBJ whole genome shotgun (WGS) entry which is preliminary data.</text>
</comment>
<protein>
    <submittedName>
        <fullName evidence="7">FtsW/RodA/SpoVE family cell cycle protein</fullName>
    </submittedName>
</protein>
<evidence type="ECO:0000313" key="7">
    <source>
        <dbReference type="EMBL" id="RGR72658.1"/>
    </source>
</evidence>
<organism evidence="7 8">
    <name type="scientific">Holdemania filiformis</name>
    <dbReference type="NCBI Taxonomy" id="61171"/>
    <lineage>
        <taxon>Bacteria</taxon>
        <taxon>Bacillati</taxon>
        <taxon>Bacillota</taxon>
        <taxon>Erysipelotrichia</taxon>
        <taxon>Erysipelotrichales</taxon>
        <taxon>Erysipelotrichaceae</taxon>
        <taxon>Holdemania</taxon>
    </lineage>
</organism>
<dbReference type="GO" id="GO:0051301">
    <property type="term" value="P:cell division"/>
    <property type="evidence" value="ECO:0007669"/>
    <property type="project" value="InterPro"/>
</dbReference>
<dbReference type="Proteomes" id="UP000284178">
    <property type="component" value="Unassembled WGS sequence"/>
</dbReference>
<evidence type="ECO:0000256" key="6">
    <source>
        <dbReference type="SAM" id="Phobius"/>
    </source>
</evidence>
<keyword evidence="3" id="KW-0133">Cell shape</keyword>
<dbReference type="Pfam" id="PF01098">
    <property type="entry name" value="FTSW_RODA_SPOVE"/>
    <property type="match status" value="1"/>
</dbReference>
<evidence type="ECO:0000256" key="2">
    <source>
        <dbReference type="ARBA" id="ARBA00022692"/>
    </source>
</evidence>